<feature type="region of interest" description="Disordered" evidence="1">
    <location>
        <begin position="582"/>
        <end position="606"/>
    </location>
</feature>
<feature type="region of interest" description="Disordered" evidence="1">
    <location>
        <begin position="619"/>
        <end position="640"/>
    </location>
</feature>
<reference evidence="4" key="1">
    <citation type="submission" date="2016-11" db="UniProtKB">
        <authorList>
            <consortium name="WormBaseParasite"/>
        </authorList>
    </citation>
    <scope>IDENTIFICATION</scope>
</reference>
<name>A0A1I8B5Y5_MELHA</name>
<evidence type="ECO:0000313" key="4">
    <source>
        <dbReference type="WBParaSite" id="MhA1_Contig1440.frz3.gene3"/>
    </source>
</evidence>
<dbReference type="Pfam" id="PF24234">
    <property type="entry name" value="KH_BICC1_1st"/>
    <property type="match status" value="1"/>
</dbReference>
<proteinExistence type="predicted"/>
<evidence type="ECO:0000256" key="1">
    <source>
        <dbReference type="SAM" id="MobiDB-lite"/>
    </source>
</evidence>
<dbReference type="InterPro" id="IPR036612">
    <property type="entry name" value="KH_dom_type_1_sf"/>
</dbReference>
<protein>
    <submittedName>
        <fullName evidence="4">KH domain-containing protein</fullName>
    </submittedName>
</protein>
<sequence length="725" mass="81539">MEINLPIENQNSLKEQSMNELKVQVDRKRLEAMIIGEIKDENAETFFNRVEKITGAKVCWPSRLKIKAKTKKDVVIKLIGNSLSIQKAAQIIGERLRVKKEKATLKMEISHCLHSQVIGRAGRNTQQILSPTLPQAKNDQVSISGCAKDVEKAREMLRASGPLTISVNIQLSLSRSVRAIQPRLDPVHLQRHFPPNNSNNDLNIQFSQCGFGQLSFGSLHFVMRSSTRNELEMLRAFGRICQLIGIFPTGEELFCCSQFEIRSSALPSLSAIRWIAFRTNTQIQLNAQGLLISGPLEGIFVARKFITGLLPVSLQFEKPTELPIPSNSLLRTLERELDLQISEKRKRKITKINNEKEVGNDEREYIICTYEANLFNAYLARNKLLQLNDPNKISEEKGKEENINSDEQFPQDNDRAALMRSLCRESLLITDQQQPLIPPPPPTLSLSVNDTNKSDWGKQLENICKLNCEKILVEDGGPKSPDPEESPIAAGLLAGAKSVNLQKGEFRKILDRERLRNAAITSQSIFGNENPINKKEIKTTSLLTSNDIWAIYGFSSSLPAELFRNSTKNIWQQKEEENNKINNNKFKGRPIVGRGNEKEDEENKIKEENLINEKKILPIFNENIPPPPPPSSSSSSSSSNLSNFNIFSSSNGINEKLTKTTCNKIDNLNNQILLNSVCEQQEEEDEKEENKIQNLAIETKKATALVHPRVAALQAGEQLKRAPSN</sequence>
<keyword evidence="3" id="KW-1185">Reference proteome</keyword>
<dbReference type="SUPFAM" id="SSF54791">
    <property type="entry name" value="Eukaryotic type KH-domain (KH-domain type I)"/>
    <property type="match status" value="1"/>
</dbReference>
<dbReference type="Proteomes" id="UP000095281">
    <property type="component" value="Unplaced"/>
</dbReference>
<dbReference type="Gene3D" id="3.30.310.270">
    <property type="match status" value="1"/>
</dbReference>
<accession>A0A1I8B5Y5</accession>
<dbReference type="GO" id="GO:0003723">
    <property type="term" value="F:RNA binding"/>
    <property type="evidence" value="ECO:0007669"/>
    <property type="project" value="InterPro"/>
</dbReference>
<dbReference type="AlphaFoldDB" id="A0A1I8B5Y5"/>
<dbReference type="Gene3D" id="3.30.310.210">
    <property type="match status" value="1"/>
</dbReference>
<dbReference type="InterPro" id="IPR047549">
    <property type="entry name" value="BICC1_KH-I_rpt1"/>
</dbReference>
<dbReference type="WBParaSite" id="MhA1_Contig1440.frz3.gene3">
    <property type="protein sequence ID" value="MhA1_Contig1440.frz3.gene3"/>
    <property type="gene ID" value="MhA1_Contig1440.frz3.gene3"/>
</dbReference>
<evidence type="ECO:0000313" key="3">
    <source>
        <dbReference type="Proteomes" id="UP000095281"/>
    </source>
</evidence>
<evidence type="ECO:0000259" key="2">
    <source>
        <dbReference type="Pfam" id="PF24234"/>
    </source>
</evidence>
<feature type="domain" description="BICC1 first type I KH" evidence="2">
    <location>
        <begin position="22"/>
        <end position="92"/>
    </location>
</feature>
<organism evidence="3 4">
    <name type="scientific">Meloidogyne hapla</name>
    <name type="common">Root-knot nematode worm</name>
    <dbReference type="NCBI Taxonomy" id="6305"/>
    <lineage>
        <taxon>Eukaryota</taxon>
        <taxon>Metazoa</taxon>
        <taxon>Ecdysozoa</taxon>
        <taxon>Nematoda</taxon>
        <taxon>Chromadorea</taxon>
        <taxon>Rhabditida</taxon>
        <taxon>Tylenchina</taxon>
        <taxon>Tylenchomorpha</taxon>
        <taxon>Tylenchoidea</taxon>
        <taxon>Meloidogynidae</taxon>
        <taxon>Meloidogyninae</taxon>
        <taxon>Meloidogyne</taxon>
    </lineage>
</organism>
<feature type="compositionally biased region" description="Basic and acidic residues" evidence="1">
    <location>
        <begin position="595"/>
        <end position="606"/>
    </location>
</feature>